<evidence type="ECO:0000256" key="4">
    <source>
        <dbReference type="ARBA" id="ARBA00023136"/>
    </source>
</evidence>
<keyword evidence="3" id="KW-0732">Signal</keyword>
<accession>A0A848GKP3</accession>
<comment type="subcellular location">
    <subcellularLocation>
        <location evidence="1">Cell outer membrane</location>
    </subcellularLocation>
</comment>
<comment type="caution">
    <text evidence="8">The sequence shown here is derived from an EMBL/GenBank/DDBJ whole genome shotgun (WGS) entry which is preliminary data.</text>
</comment>
<feature type="domain" description="RagB/SusD" evidence="6">
    <location>
        <begin position="382"/>
        <end position="526"/>
    </location>
</feature>
<organism evidence="8 9">
    <name type="scientific">Chitinophaga fulva</name>
    <dbReference type="NCBI Taxonomy" id="2728842"/>
    <lineage>
        <taxon>Bacteria</taxon>
        <taxon>Pseudomonadati</taxon>
        <taxon>Bacteroidota</taxon>
        <taxon>Chitinophagia</taxon>
        <taxon>Chitinophagales</taxon>
        <taxon>Chitinophagaceae</taxon>
        <taxon>Chitinophaga</taxon>
    </lineage>
</organism>
<keyword evidence="9" id="KW-1185">Reference proteome</keyword>
<dbReference type="Gene3D" id="1.25.40.390">
    <property type="match status" value="1"/>
</dbReference>
<evidence type="ECO:0000259" key="7">
    <source>
        <dbReference type="Pfam" id="PF14322"/>
    </source>
</evidence>
<keyword evidence="5" id="KW-0998">Cell outer membrane</keyword>
<evidence type="ECO:0000256" key="3">
    <source>
        <dbReference type="ARBA" id="ARBA00022729"/>
    </source>
</evidence>
<evidence type="ECO:0000256" key="5">
    <source>
        <dbReference type="ARBA" id="ARBA00023237"/>
    </source>
</evidence>
<evidence type="ECO:0000313" key="8">
    <source>
        <dbReference type="EMBL" id="NML38477.1"/>
    </source>
</evidence>
<dbReference type="EMBL" id="JABBGC010000001">
    <property type="protein sequence ID" value="NML38477.1"/>
    <property type="molecule type" value="Genomic_DNA"/>
</dbReference>
<evidence type="ECO:0000259" key="6">
    <source>
        <dbReference type="Pfam" id="PF07980"/>
    </source>
</evidence>
<feature type="domain" description="SusD-like N-terminal" evidence="7">
    <location>
        <begin position="46"/>
        <end position="222"/>
    </location>
</feature>
<dbReference type="RefSeq" id="WP_169225470.1">
    <property type="nucleotide sequence ID" value="NZ_JABBGC010000001.1"/>
</dbReference>
<dbReference type="Pfam" id="PF07980">
    <property type="entry name" value="SusD_RagB"/>
    <property type="match status" value="1"/>
</dbReference>
<dbReference type="AlphaFoldDB" id="A0A848GKP3"/>
<proteinExistence type="inferred from homology"/>
<dbReference type="PROSITE" id="PS51257">
    <property type="entry name" value="PROKAR_LIPOPROTEIN"/>
    <property type="match status" value="1"/>
</dbReference>
<evidence type="ECO:0000313" key="9">
    <source>
        <dbReference type="Proteomes" id="UP000583266"/>
    </source>
</evidence>
<dbReference type="InterPro" id="IPR012944">
    <property type="entry name" value="SusD_RagB_dom"/>
</dbReference>
<sequence length="528" mass="59443">MKKSSYIYGILLAGLVITGGTSCSKHFLDEELKSQYAPDNTLVDELGFEAASTGMQSIVRNDYGNIQGLLATFYVGTDMAITGQPNTVQAPYEDYRNLNSQTGSLSNIWNWNYRVINAANNIIVSADNPKATLTPQQRAFYKAEAGFFRAYAYNQLSILFGGVPIVKEPVTVPRTDYTRASEAAVIDFIISDLTFAEANLPDPANVKKQGRINKFAASQLLAEALLRANKPADAEAAAKRVIDSKFFTLITARYGTKASLPGDPFADMFTYGNMRRSQGNTEAIWVIEQQYNIPGGGSTEFDQRRREWGPFYVNVQGMKVCDSLGGRGIGRIRPTNWWTYELYEKTDMRNSPYNVRRTYYYNDPAFAKYGQQVFPTGFDTIQNMYAHTTKWYEFQPQDIQGAQSYKDRIQMRLGETYLLLAEAQLLQGRNADAAASINVVRGRAKATPVQPTEVTMDYLLDERARELTAEELRRLTLIRTKKLVERVRKYNPKVAPTIADFNIHLPIPQSEIDVNKDAVLTQNDGYQK</sequence>
<reference evidence="8 9" key="1">
    <citation type="submission" date="2020-04" db="EMBL/GenBank/DDBJ databases">
        <title>Chitinophaga sp. G-6-1-13 sp. nov., isolated from soil.</title>
        <authorList>
            <person name="Dahal R.H."/>
            <person name="Chaudhary D.K."/>
        </authorList>
    </citation>
    <scope>NUCLEOTIDE SEQUENCE [LARGE SCALE GENOMIC DNA]</scope>
    <source>
        <strain evidence="8 9">G-6-1-13</strain>
    </source>
</reference>
<evidence type="ECO:0000256" key="1">
    <source>
        <dbReference type="ARBA" id="ARBA00004442"/>
    </source>
</evidence>
<dbReference type="InterPro" id="IPR011990">
    <property type="entry name" value="TPR-like_helical_dom_sf"/>
</dbReference>
<keyword evidence="4" id="KW-0472">Membrane</keyword>
<dbReference type="GO" id="GO:0009279">
    <property type="term" value="C:cell outer membrane"/>
    <property type="evidence" value="ECO:0007669"/>
    <property type="project" value="UniProtKB-SubCell"/>
</dbReference>
<dbReference type="InterPro" id="IPR033985">
    <property type="entry name" value="SusD-like_N"/>
</dbReference>
<gene>
    <name evidence="8" type="ORF">HHL17_14810</name>
</gene>
<evidence type="ECO:0000256" key="2">
    <source>
        <dbReference type="ARBA" id="ARBA00006275"/>
    </source>
</evidence>
<protein>
    <submittedName>
        <fullName evidence="8">RagB/SusD family nutrient uptake outer membrane protein</fullName>
    </submittedName>
</protein>
<comment type="similarity">
    <text evidence="2">Belongs to the SusD family.</text>
</comment>
<name>A0A848GKP3_9BACT</name>
<dbReference type="Pfam" id="PF14322">
    <property type="entry name" value="SusD-like_3"/>
    <property type="match status" value="1"/>
</dbReference>
<dbReference type="Proteomes" id="UP000583266">
    <property type="component" value="Unassembled WGS sequence"/>
</dbReference>
<dbReference type="SUPFAM" id="SSF48452">
    <property type="entry name" value="TPR-like"/>
    <property type="match status" value="1"/>
</dbReference>